<dbReference type="AlphaFoldDB" id="A0A3L8NZY8"/>
<organism evidence="1 2">
    <name type="scientific">Nocardioides mangrovicus</name>
    <dbReference type="NCBI Taxonomy" id="2478913"/>
    <lineage>
        <taxon>Bacteria</taxon>
        <taxon>Bacillati</taxon>
        <taxon>Actinomycetota</taxon>
        <taxon>Actinomycetes</taxon>
        <taxon>Propionibacteriales</taxon>
        <taxon>Nocardioidaceae</taxon>
        <taxon>Nocardioides</taxon>
    </lineage>
</organism>
<proteinExistence type="predicted"/>
<dbReference type="Pfam" id="PF14087">
    <property type="entry name" value="DUF4267"/>
    <property type="match status" value="1"/>
</dbReference>
<sequence>MRVSLDPVVGLSLGRIGVGVLALTRPEEAARRFRLAPGASAQLTYMTRLFGSREIALGVITLLATGKTRRRLVVAGIGIDVADGYAALMGAKDGSLDTTTGAVLTGPAVGGVLAGVGSLRRTRRREKESSSQESRH</sequence>
<protein>
    <submittedName>
        <fullName evidence="1">DUF4267 domain-containing protein</fullName>
    </submittedName>
</protein>
<comment type="caution">
    <text evidence="1">The sequence shown here is derived from an EMBL/GenBank/DDBJ whole genome shotgun (WGS) entry which is preliminary data.</text>
</comment>
<gene>
    <name evidence="1" type="ORF">D9V37_13540</name>
</gene>
<dbReference type="RefSeq" id="WP_121806707.1">
    <property type="nucleotide sequence ID" value="NZ_RDBE01000008.1"/>
</dbReference>
<evidence type="ECO:0000313" key="2">
    <source>
        <dbReference type="Proteomes" id="UP000281708"/>
    </source>
</evidence>
<accession>A0A3L8NZY8</accession>
<dbReference type="EMBL" id="RDBE01000008">
    <property type="protein sequence ID" value="RLV48746.1"/>
    <property type="molecule type" value="Genomic_DNA"/>
</dbReference>
<evidence type="ECO:0000313" key="1">
    <source>
        <dbReference type="EMBL" id="RLV48746.1"/>
    </source>
</evidence>
<reference evidence="1 2" key="1">
    <citation type="submission" date="2018-10" db="EMBL/GenBank/DDBJ databases">
        <title>Marmoricola sp. 4Q3S-7 whole genome shotgun sequence.</title>
        <authorList>
            <person name="Li F."/>
        </authorList>
    </citation>
    <scope>NUCLEOTIDE SEQUENCE [LARGE SCALE GENOMIC DNA]</scope>
    <source>
        <strain evidence="1 2">4Q3S-7</strain>
    </source>
</reference>
<dbReference type="OrthoDB" id="4773974at2"/>
<keyword evidence="2" id="KW-1185">Reference proteome</keyword>
<name>A0A3L8NZY8_9ACTN</name>
<dbReference type="Proteomes" id="UP000281708">
    <property type="component" value="Unassembled WGS sequence"/>
</dbReference>
<dbReference type="InterPro" id="IPR025363">
    <property type="entry name" value="DUF4267"/>
</dbReference>